<dbReference type="GO" id="GO:0051537">
    <property type="term" value="F:2 iron, 2 sulfur cluster binding"/>
    <property type="evidence" value="ECO:0007669"/>
    <property type="project" value="TreeGrafter"/>
</dbReference>
<reference evidence="3" key="1">
    <citation type="journal article" date="2011" name="MBio">
        <title>Novel metabolic attributes of the genus Cyanothece, comprising a group of unicellular nitrogen-fixing Cyanobacteria.</title>
        <authorList>
            <person name="Bandyopadhyay A."/>
            <person name="Elvitigala T."/>
            <person name="Welsh E."/>
            <person name="Stockel J."/>
            <person name="Liberton M."/>
            <person name="Min H."/>
            <person name="Sherman L.A."/>
            <person name="Pakrasi H.B."/>
        </authorList>
    </citation>
    <scope>NUCLEOTIDE SEQUENCE [LARGE SCALE GENOMIC DNA]</scope>
    <source>
        <strain evidence="3">PCC 7822</strain>
    </source>
</reference>
<gene>
    <name evidence="2" type="ordered locus">Cyan7822_3686</name>
</gene>
<dbReference type="eggNOG" id="COG0316">
    <property type="taxonomic scope" value="Bacteria"/>
</dbReference>
<dbReference type="EMBL" id="CP002198">
    <property type="protein sequence ID" value="ADN15623.1"/>
    <property type="molecule type" value="Genomic_DNA"/>
</dbReference>
<dbReference type="InterPro" id="IPR017870">
    <property type="entry name" value="FeS_cluster_insertion_CS"/>
</dbReference>
<dbReference type="PANTHER" id="PTHR43011">
    <property type="entry name" value="IRON-SULFUR CLUSTER ASSEMBLY 2 HOMOLOG, MITOCHONDRIAL"/>
    <property type="match status" value="1"/>
</dbReference>
<accession>E0UH24</accession>
<dbReference type="PANTHER" id="PTHR43011:SF1">
    <property type="entry name" value="IRON-SULFUR CLUSTER ASSEMBLY 2 HOMOLOG, MITOCHONDRIAL"/>
    <property type="match status" value="1"/>
</dbReference>
<dbReference type="GO" id="GO:0005506">
    <property type="term" value="F:iron ion binding"/>
    <property type="evidence" value="ECO:0007669"/>
    <property type="project" value="TreeGrafter"/>
</dbReference>
<feature type="domain" description="Core" evidence="1">
    <location>
        <begin position="1"/>
        <end position="108"/>
    </location>
</feature>
<dbReference type="NCBIfam" id="TIGR00049">
    <property type="entry name" value="iron-sulfur cluster assembly accessory protein"/>
    <property type="match status" value="1"/>
</dbReference>
<dbReference type="PROSITE" id="PS01152">
    <property type="entry name" value="HESB"/>
    <property type="match status" value="1"/>
</dbReference>
<dbReference type="GO" id="GO:0016226">
    <property type="term" value="P:iron-sulfur cluster assembly"/>
    <property type="evidence" value="ECO:0007669"/>
    <property type="project" value="InterPro"/>
</dbReference>
<dbReference type="KEGG" id="cyj:Cyan7822_3686"/>
<protein>
    <submittedName>
        <fullName evidence="2">Iron-sulfur cluster assembly accessory protein</fullName>
    </submittedName>
</protein>
<sequence length="123" mass="13140">MTVSFTDKAAFRLRTFLRGTTESGTSYQKGIRVGVIDGGCSGYEYSLEIVGQPNPEDLIFEQDKMQIYVDPKSAPLLEGIVIDFVESLTQAGFTFKNPNATSTCGCGKSFSAGECTPAGVSCS</sequence>
<dbReference type="Pfam" id="PF01521">
    <property type="entry name" value="Fe-S_biosyn"/>
    <property type="match status" value="1"/>
</dbReference>
<proteinExistence type="predicted"/>
<organism evidence="2 3">
    <name type="scientific">Gloeothece verrucosa (strain PCC 7822)</name>
    <name type="common">Cyanothece sp. (strain PCC 7822)</name>
    <dbReference type="NCBI Taxonomy" id="497965"/>
    <lineage>
        <taxon>Bacteria</taxon>
        <taxon>Bacillati</taxon>
        <taxon>Cyanobacteriota</taxon>
        <taxon>Cyanophyceae</taxon>
        <taxon>Oscillatoriophycideae</taxon>
        <taxon>Chroococcales</taxon>
        <taxon>Aphanothecaceae</taxon>
        <taxon>Gloeothece</taxon>
        <taxon>Gloeothece verrucosa</taxon>
    </lineage>
</organism>
<dbReference type="InterPro" id="IPR035903">
    <property type="entry name" value="HesB-like_dom_sf"/>
</dbReference>
<dbReference type="STRING" id="497965.Cyan7822_3686"/>
<dbReference type="InterPro" id="IPR016092">
    <property type="entry name" value="ATAP"/>
</dbReference>
<evidence type="ECO:0000313" key="2">
    <source>
        <dbReference type="EMBL" id="ADN15623.1"/>
    </source>
</evidence>
<dbReference type="OrthoDB" id="9801228at2"/>
<dbReference type="RefSeq" id="WP_013323692.1">
    <property type="nucleotide sequence ID" value="NC_014501.1"/>
</dbReference>
<dbReference type="InterPro" id="IPR000361">
    <property type="entry name" value="ATAP_core_dom"/>
</dbReference>
<dbReference type="Gene3D" id="2.60.300.12">
    <property type="entry name" value="HesB-like domain"/>
    <property type="match status" value="1"/>
</dbReference>
<dbReference type="HOGENOM" id="CLU_069054_5_1_3"/>
<dbReference type="SUPFAM" id="SSF89360">
    <property type="entry name" value="HesB-like domain"/>
    <property type="match status" value="1"/>
</dbReference>
<evidence type="ECO:0000313" key="3">
    <source>
        <dbReference type="Proteomes" id="UP000008206"/>
    </source>
</evidence>
<dbReference type="Proteomes" id="UP000008206">
    <property type="component" value="Chromosome"/>
</dbReference>
<dbReference type="GO" id="GO:0051539">
    <property type="term" value="F:4 iron, 4 sulfur cluster binding"/>
    <property type="evidence" value="ECO:0007669"/>
    <property type="project" value="TreeGrafter"/>
</dbReference>
<evidence type="ECO:0000259" key="1">
    <source>
        <dbReference type="Pfam" id="PF01521"/>
    </source>
</evidence>
<name>E0UH24_GLOV7</name>
<dbReference type="AlphaFoldDB" id="E0UH24"/>
<keyword evidence="3" id="KW-1185">Reference proteome</keyword>